<feature type="transmembrane region" description="Helical" evidence="16">
    <location>
        <begin position="331"/>
        <end position="354"/>
    </location>
</feature>
<dbReference type="PANTHER" id="PTHR24302:SF15">
    <property type="entry name" value="FATTY-ACID PEROXYGENASE"/>
    <property type="match status" value="1"/>
</dbReference>
<evidence type="ECO:0000256" key="12">
    <source>
        <dbReference type="ARBA" id="ARBA00023136"/>
    </source>
</evidence>
<dbReference type="InterPro" id="IPR002401">
    <property type="entry name" value="Cyt_P450_E_grp-I"/>
</dbReference>
<sequence length="529" mass="60486">MLPLGAGEVLLPVVVASYFLFKNVAFLTATTVLVVGVSSALCYLKYKKTYWKRRGIPGPPTNLFLGNIPDMARPPQEVDVEWKQEYGRIFGTYMFGAADLTVCDISMVKQIMCTDFANFVDRPQFLPYNSKDKTCLFQNSLNSREGEEWKELRHQLTPAFTTGKIKNIIPLFNKCARIYLQVLDDHHKQNKPVDLNVVNHRLTMDTISQAAFGVDVHSQTSEKNPFMEHASSFFTDMPLTLTFIWLFPNILMKFQQYTGMQIVLPKSHNFFLDILNSLYEKRFKNKELSKSADFYEFILQALSKEHREAVDPSDSSPNTKSYEKIEINAQAFLFLLAGYETTAFTLTAAFYLLALNPEAQEKARSEARRVVPGDSDVFYEQVSQLQYIDQVISETLRMYTAGPRIWRMCTQSTQVGDYFIEKGTSITIPVNLLHYDEELYPDPHHFNPDRFSAEGKAERNPLAFLGFGAGPRNCIGARFAQIQMKILIAVVLRRFKLSVSEDAPRHPLKMNPGAFSRWGQKLFVKLEPQ</sequence>
<keyword evidence="7" id="KW-0256">Endoplasmic reticulum</keyword>
<evidence type="ECO:0000256" key="8">
    <source>
        <dbReference type="ARBA" id="ARBA00022848"/>
    </source>
</evidence>
<name>A0AA39HGF1_9BILA</name>
<dbReference type="CDD" id="cd11055">
    <property type="entry name" value="CYP3A-like"/>
    <property type="match status" value="1"/>
</dbReference>
<dbReference type="Pfam" id="PF00067">
    <property type="entry name" value="p450"/>
    <property type="match status" value="1"/>
</dbReference>
<dbReference type="PROSITE" id="PS00086">
    <property type="entry name" value="CYTOCHROME_P450"/>
    <property type="match status" value="1"/>
</dbReference>
<evidence type="ECO:0000256" key="10">
    <source>
        <dbReference type="ARBA" id="ARBA00023004"/>
    </source>
</evidence>
<comment type="function">
    <text evidence="13">Cytochromes P450 are a group of heme-thiolate monooxygenases. They oxidize a variety of structurally unrelated compounds, including steroids, fatty acids, and xenobiotics.</text>
</comment>
<dbReference type="InterPro" id="IPR050705">
    <property type="entry name" value="Cytochrome_P450_3A"/>
</dbReference>
<evidence type="ECO:0000313" key="17">
    <source>
        <dbReference type="EMBL" id="KAK0405383.1"/>
    </source>
</evidence>
<evidence type="ECO:0000256" key="15">
    <source>
        <dbReference type="RuleBase" id="RU000461"/>
    </source>
</evidence>
<evidence type="ECO:0000256" key="13">
    <source>
        <dbReference type="ARBA" id="ARBA00043906"/>
    </source>
</evidence>
<evidence type="ECO:0000256" key="11">
    <source>
        <dbReference type="ARBA" id="ARBA00023033"/>
    </source>
</evidence>
<evidence type="ECO:0000256" key="14">
    <source>
        <dbReference type="PIRSR" id="PIRSR602401-1"/>
    </source>
</evidence>
<evidence type="ECO:0000256" key="6">
    <source>
        <dbReference type="ARBA" id="ARBA00022723"/>
    </source>
</evidence>
<keyword evidence="16" id="KW-1133">Transmembrane helix</keyword>
<dbReference type="GO" id="GO:0020037">
    <property type="term" value="F:heme binding"/>
    <property type="evidence" value="ECO:0007669"/>
    <property type="project" value="InterPro"/>
</dbReference>
<reference evidence="17" key="1">
    <citation type="submission" date="2023-06" db="EMBL/GenBank/DDBJ databases">
        <title>Genomic analysis of the entomopathogenic nematode Steinernema hermaphroditum.</title>
        <authorList>
            <person name="Schwarz E.M."/>
            <person name="Heppert J.K."/>
            <person name="Baniya A."/>
            <person name="Schwartz H.T."/>
            <person name="Tan C.-H."/>
            <person name="Antoshechkin I."/>
            <person name="Sternberg P.W."/>
            <person name="Goodrich-Blair H."/>
            <person name="Dillman A.R."/>
        </authorList>
    </citation>
    <scope>NUCLEOTIDE SEQUENCE</scope>
    <source>
        <strain evidence="17">PS9179</strain>
        <tissue evidence="17">Whole animal</tissue>
    </source>
</reference>
<organism evidence="17 18">
    <name type="scientific">Steinernema hermaphroditum</name>
    <dbReference type="NCBI Taxonomy" id="289476"/>
    <lineage>
        <taxon>Eukaryota</taxon>
        <taxon>Metazoa</taxon>
        <taxon>Ecdysozoa</taxon>
        <taxon>Nematoda</taxon>
        <taxon>Chromadorea</taxon>
        <taxon>Rhabditida</taxon>
        <taxon>Tylenchina</taxon>
        <taxon>Panagrolaimomorpha</taxon>
        <taxon>Strongyloidoidea</taxon>
        <taxon>Steinernematidae</taxon>
        <taxon>Steinernema</taxon>
    </lineage>
</organism>
<feature type="binding site" description="axial binding residue" evidence="14">
    <location>
        <position position="474"/>
    </location>
    <ligand>
        <name>heme</name>
        <dbReference type="ChEBI" id="CHEBI:30413"/>
    </ligand>
    <ligandPart>
        <name>Fe</name>
        <dbReference type="ChEBI" id="CHEBI:18248"/>
    </ligandPart>
</feature>
<dbReference type="InterPro" id="IPR017972">
    <property type="entry name" value="Cyt_P450_CS"/>
</dbReference>
<evidence type="ECO:0000256" key="2">
    <source>
        <dbReference type="ARBA" id="ARBA00004174"/>
    </source>
</evidence>
<dbReference type="GO" id="GO:0008395">
    <property type="term" value="F:steroid hydroxylase activity"/>
    <property type="evidence" value="ECO:0007669"/>
    <property type="project" value="TreeGrafter"/>
</dbReference>
<keyword evidence="10 14" id="KW-0408">Iron</keyword>
<keyword evidence="8" id="KW-0492">Microsome</keyword>
<keyword evidence="6 14" id="KW-0479">Metal-binding</keyword>
<dbReference type="InterPro" id="IPR036396">
    <property type="entry name" value="Cyt_P450_sf"/>
</dbReference>
<dbReference type="FunFam" id="1.10.630.10:FF:000042">
    <property type="entry name" value="Cytochrome P450"/>
    <property type="match status" value="1"/>
</dbReference>
<evidence type="ECO:0000256" key="16">
    <source>
        <dbReference type="SAM" id="Phobius"/>
    </source>
</evidence>
<keyword evidence="12 16" id="KW-0472">Membrane</keyword>
<dbReference type="Proteomes" id="UP001175271">
    <property type="component" value="Unassembled WGS sequence"/>
</dbReference>
<dbReference type="InterPro" id="IPR001128">
    <property type="entry name" value="Cyt_P450"/>
</dbReference>
<evidence type="ECO:0000256" key="9">
    <source>
        <dbReference type="ARBA" id="ARBA00023002"/>
    </source>
</evidence>
<dbReference type="AlphaFoldDB" id="A0AA39HGF1"/>
<keyword evidence="11 15" id="KW-0503">Monooxygenase</keyword>
<evidence type="ECO:0000256" key="1">
    <source>
        <dbReference type="ARBA" id="ARBA00001971"/>
    </source>
</evidence>
<comment type="cofactor">
    <cofactor evidence="1 14">
        <name>heme</name>
        <dbReference type="ChEBI" id="CHEBI:30413"/>
    </cofactor>
</comment>
<keyword evidence="5 14" id="KW-0349">Heme</keyword>
<keyword evidence="16" id="KW-0812">Transmembrane</keyword>
<evidence type="ECO:0000256" key="4">
    <source>
        <dbReference type="ARBA" id="ARBA00010617"/>
    </source>
</evidence>
<dbReference type="GO" id="GO:0005506">
    <property type="term" value="F:iron ion binding"/>
    <property type="evidence" value="ECO:0007669"/>
    <property type="project" value="InterPro"/>
</dbReference>
<dbReference type="GO" id="GO:0016705">
    <property type="term" value="F:oxidoreductase activity, acting on paired donors, with incorporation or reduction of molecular oxygen"/>
    <property type="evidence" value="ECO:0007669"/>
    <property type="project" value="InterPro"/>
</dbReference>
<protein>
    <recommendedName>
        <fullName evidence="19">Cytochrome P450</fullName>
    </recommendedName>
</protein>
<dbReference type="Gene3D" id="1.10.630.10">
    <property type="entry name" value="Cytochrome P450"/>
    <property type="match status" value="1"/>
</dbReference>
<dbReference type="EMBL" id="JAUCMV010000004">
    <property type="protein sequence ID" value="KAK0405383.1"/>
    <property type="molecule type" value="Genomic_DNA"/>
</dbReference>
<evidence type="ECO:0008006" key="19">
    <source>
        <dbReference type="Google" id="ProtNLM"/>
    </source>
</evidence>
<dbReference type="GO" id="GO:0005789">
    <property type="term" value="C:endoplasmic reticulum membrane"/>
    <property type="evidence" value="ECO:0007669"/>
    <property type="project" value="UniProtKB-SubCell"/>
</dbReference>
<comment type="caution">
    <text evidence="17">The sequence shown here is derived from an EMBL/GenBank/DDBJ whole genome shotgun (WGS) entry which is preliminary data.</text>
</comment>
<evidence type="ECO:0000256" key="3">
    <source>
        <dbReference type="ARBA" id="ARBA00004406"/>
    </source>
</evidence>
<comment type="similarity">
    <text evidence="4 15">Belongs to the cytochrome P450 family.</text>
</comment>
<evidence type="ECO:0000256" key="5">
    <source>
        <dbReference type="ARBA" id="ARBA00022617"/>
    </source>
</evidence>
<dbReference type="SUPFAM" id="SSF48264">
    <property type="entry name" value="Cytochrome P450"/>
    <property type="match status" value="1"/>
</dbReference>
<keyword evidence="9 15" id="KW-0560">Oxidoreductase</keyword>
<evidence type="ECO:0000313" key="18">
    <source>
        <dbReference type="Proteomes" id="UP001175271"/>
    </source>
</evidence>
<gene>
    <name evidence="17" type="ORF">QR680_017959</name>
</gene>
<dbReference type="PRINTS" id="PR00463">
    <property type="entry name" value="EP450I"/>
</dbReference>
<dbReference type="PRINTS" id="PR00385">
    <property type="entry name" value="P450"/>
</dbReference>
<accession>A0AA39HGF1</accession>
<dbReference type="PANTHER" id="PTHR24302">
    <property type="entry name" value="CYTOCHROME P450 FAMILY 3"/>
    <property type="match status" value="1"/>
</dbReference>
<comment type="subcellular location">
    <subcellularLocation>
        <location evidence="3">Endoplasmic reticulum membrane</location>
        <topology evidence="3">Peripheral membrane protein</topology>
    </subcellularLocation>
    <subcellularLocation>
        <location evidence="2">Microsome membrane</location>
        <topology evidence="2">Peripheral membrane protein</topology>
    </subcellularLocation>
</comment>
<evidence type="ECO:0000256" key="7">
    <source>
        <dbReference type="ARBA" id="ARBA00022824"/>
    </source>
</evidence>
<proteinExistence type="inferred from homology"/>
<keyword evidence="18" id="KW-1185">Reference proteome</keyword>
<feature type="transmembrane region" description="Helical" evidence="16">
    <location>
        <begin position="20"/>
        <end position="44"/>
    </location>
</feature>